<feature type="domain" description="Nucleoporin Nup120/160 beta-propeller" evidence="1">
    <location>
        <begin position="65"/>
        <end position="560"/>
    </location>
</feature>
<dbReference type="Proteomes" id="UP000000599">
    <property type="component" value="Chromosome G"/>
</dbReference>
<evidence type="ECO:0000313" key="3">
    <source>
        <dbReference type="Proteomes" id="UP000000599"/>
    </source>
</evidence>
<gene>
    <name evidence="2" type="ordered locus">DEHA2G02530g</name>
</gene>
<dbReference type="EMBL" id="CR382139">
    <property type="protein sequence ID" value="CAG90102.2"/>
    <property type="molecule type" value="Genomic_DNA"/>
</dbReference>
<dbReference type="InterPro" id="IPR059141">
    <property type="entry name" value="Beta-prop_Nup120_160"/>
</dbReference>
<proteinExistence type="predicted"/>
<dbReference type="HOGENOM" id="CLU_278739_0_0_1"/>
<dbReference type="GeneID" id="2904520"/>
<accession>Q6BJG7</accession>
<dbReference type="FunCoup" id="Q6BJG7">
    <property type="interactions" value="159"/>
</dbReference>
<dbReference type="STRING" id="284592.Q6BJG7"/>
<name>Q6BJG7_DEBHA</name>
<organism evidence="2 3">
    <name type="scientific">Debaryomyces hansenii (strain ATCC 36239 / CBS 767 / BCRC 21394 / JCM 1990 / NBRC 0083 / IGC 2968)</name>
    <name type="common">Yeast</name>
    <name type="synonym">Torulaspora hansenii</name>
    <dbReference type="NCBI Taxonomy" id="284592"/>
    <lineage>
        <taxon>Eukaryota</taxon>
        <taxon>Fungi</taxon>
        <taxon>Dikarya</taxon>
        <taxon>Ascomycota</taxon>
        <taxon>Saccharomycotina</taxon>
        <taxon>Pichiomycetes</taxon>
        <taxon>Debaryomycetaceae</taxon>
        <taxon>Debaryomyces</taxon>
    </lineage>
</organism>
<dbReference type="KEGG" id="dha:DEHA2G02530g"/>
<dbReference type="Pfam" id="PF11715">
    <property type="entry name" value="Beta-prop_Nup120_160"/>
    <property type="match status" value="1"/>
</dbReference>
<dbReference type="RefSeq" id="XP_461654.2">
    <property type="nucleotide sequence ID" value="XM_461654.1"/>
</dbReference>
<dbReference type="InParanoid" id="Q6BJG7"/>
<reference evidence="2 3" key="1">
    <citation type="journal article" date="2004" name="Nature">
        <title>Genome evolution in yeasts.</title>
        <authorList>
            <consortium name="Genolevures"/>
            <person name="Dujon B."/>
            <person name="Sherman D."/>
            <person name="Fischer G."/>
            <person name="Durrens P."/>
            <person name="Casaregola S."/>
            <person name="Lafontaine I."/>
            <person name="de Montigny J."/>
            <person name="Marck C."/>
            <person name="Neuveglise C."/>
            <person name="Talla E."/>
            <person name="Goffard N."/>
            <person name="Frangeul L."/>
            <person name="Aigle M."/>
            <person name="Anthouard V."/>
            <person name="Babour A."/>
            <person name="Barbe V."/>
            <person name="Barnay S."/>
            <person name="Blanchin S."/>
            <person name="Beckerich J.M."/>
            <person name="Beyne E."/>
            <person name="Bleykasten C."/>
            <person name="Boisrame A."/>
            <person name="Boyer J."/>
            <person name="Cattolico L."/>
            <person name="Confanioleri F."/>
            <person name="de Daruvar A."/>
            <person name="Despons L."/>
            <person name="Fabre E."/>
            <person name="Fairhead C."/>
            <person name="Ferry-Dumazet H."/>
            <person name="Groppi A."/>
            <person name="Hantraye F."/>
            <person name="Hennequin C."/>
            <person name="Jauniaux N."/>
            <person name="Joyet P."/>
            <person name="Kachouri R."/>
            <person name="Kerrest A."/>
            <person name="Koszul R."/>
            <person name="Lemaire M."/>
            <person name="Lesur I."/>
            <person name="Ma L."/>
            <person name="Muller H."/>
            <person name="Nicaud J.M."/>
            <person name="Nikolski M."/>
            <person name="Oztas S."/>
            <person name="Ozier-Kalogeropoulos O."/>
            <person name="Pellenz S."/>
            <person name="Potier S."/>
            <person name="Richard G.F."/>
            <person name="Straub M.L."/>
            <person name="Suleau A."/>
            <person name="Swennene D."/>
            <person name="Tekaia F."/>
            <person name="Wesolowski-Louvel M."/>
            <person name="Westhof E."/>
            <person name="Wirth B."/>
            <person name="Zeniou-Meyer M."/>
            <person name="Zivanovic I."/>
            <person name="Bolotin-Fukuhara M."/>
            <person name="Thierry A."/>
            <person name="Bouchier C."/>
            <person name="Caudron B."/>
            <person name="Scarpelli C."/>
            <person name="Gaillardin C."/>
            <person name="Weissenbach J."/>
            <person name="Wincker P."/>
            <person name="Souciet J.L."/>
        </authorList>
    </citation>
    <scope>NUCLEOTIDE SEQUENCE [LARGE SCALE GENOMIC DNA]</scope>
    <source>
        <strain evidence="3">ATCC 36239 / CBS 767 / BCRC 21394 / JCM 1990 / NBRC 0083 / IGC 2968</strain>
    </source>
</reference>
<dbReference type="OrthoDB" id="67716at2759"/>
<dbReference type="AlphaFoldDB" id="Q6BJG7"/>
<evidence type="ECO:0000313" key="2">
    <source>
        <dbReference type="EMBL" id="CAG90102.2"/>
    </source>
</evidence>
<keyword evidence="3" id="KW-1185">Reference proteome</keyword>
<dbReference type="OMA" id="ILELYMI"/>
<protein>
    <submittedName>
        <fullName evidence="2">DEHA2G02530p</fullName>
    </submittedName>
</protein>
<dbReference type="eggNOG" id="KOG4521">
    <property type="taxonomic scope" value="Eukaryota"/>
</dbReference>
<sequence>MDLSYATVNIMGYKRHLAAQTVKLPLKYPSTSQKYTPNEQFHRQLASTGDIVNLSKINSSFIDQISYVVLNDMKTISFTPLNSQVNNFRLKFQSLQVVLPHELKSNHCISVYYEKSETEDEGWIIMDLIDENYLFITLKISLTDFIVEDNQKAKFSLNNFDQWGRISIPYSFELRSPPSFMKAIDSRNIIISLKDGGLLHLQRSEHLKDFAVHNFSDPTSLLPLNFVSGLFKRDTSNQDIVLDGVSSNSLVDLVAVSTILITLTVDKVLKFWNLENHQQARSPIDLKDDKSGSRADAAWLSSVSSRYLQVVESEASGHAYLTCHYTTTSNSLKQNYNEMGLLFKAWEILDHKTQIELISLDRLTFQPQLPDLLISSQGDEETKYHNSLWFVQDFRCESRGEYLNYHILWKSNTSSILVTYKIHFNNGAVSSINWSQPNSSNSLSDSTSHHDIEFYSNKILNSESYDDLIITTSLNIFREHIGLESVRYNSSIRETVIETIDKAANDYQDRKSCWYKLDCLCEELKKVGEESLALCIANKSTILTLNINNISIFRQSHHYEGFFYNKPSSSEGKLAAILERLTVALSPKTYNKIYRGVLNLEASKVTADKATMLYDTILNNKISTDEISSIMTELESIPDVLDVISSLIDSRIKPDNLDETIRKLNPLATIGTLTKLNTLVTFRNIKRHHESILLSLVVLFLICEVNEQILLLLNKLIQRLSSYVIVDCVFNTCFESDNIHAKVESTDLSNSENSLFWTGLANRNPRLNSLIIEGKLTESYDYFYGHVISSYDKFILDVIIELINHGESLLIKEKFFSKLSQSKIIDRFLIGLVYLINNEPLEFFSIFEKHEFFKFDNDSIKEDLKKKFLNSLSINPRIKSFLTTIFLNEFDGIDSELGKANYFHALSELSKSQGRDLRHRSHHRQRFITPTTSAINAVTSADGSSSTIEAEFINNALKFERIAVENLKKINNPDETVISNIDQFYLNIFEMALSSLKYDLVYECLSYLSSSKVSKIFDFKDLLSRFINNLMLNQRISIIFPPNSNKLYSRHYLLIDSILLETANNELALANSLKCYEYLYTWRLFGPTLDSSQLADKRGAAESLYMFITRFKHEQTNLLANSTTVVEDIKQYKLKILELYMIILNCLKSFDDDEDKWIIKSKSVDSLSVTKLDEINLEYYEWLRELEDDLN</sequence>
<dbReference type="VEuPathDB" id="FungiDB:DEHA2G02530g"/>
<evidence type="ECO:0000259" key="1">
    <source>
        <dbReference type="Pfam" id="PF11715"/>
    </source>
</evidence>